<proteinExistence type="predicted"/>
<evidence type="ECO:0000313" key="1">
    <source>
        <dbReference type="EMBL" id="KXS18915.1"/>
    </source>
</evidence>
<protein>
    <submittedName>
        <fullName evidence="1">Uncharacterized protein</fullName>
    </submittedName>
</protein>
<organism evidence="1 2">
    <name type="scientific">Gonapodya prolifera (strain JEL478)</name>
    <name type="common">Monoblepharis prolifera</name>
    <dbReference type="NCBI Taxonomy" id="1344416"/>
    <lineage>
        <taxon>Eukaryota</taxon>
        <taxon>Fungi</taxon>
        <taxon>Fungi incertae sedis</taxon>
        <taxon>Chytridiomycota</taxon>
        <taxon>Chytridiomycota incertae sedis</taxon>
        <taxon>Monoblepharidomycetes</taxon>
        <taxon>Monoblepharidales</taxon>
        <taxon>Gonapodyaceae</taxon>
        <taxon>Gonapodya</taxon>
    </lineage>
</organism>
<name>A0A139AQZ1_GONPJ</name>
<dbReference type="OrthoDB" id="509821at2759"/>
<reference evidence="1 2" key="1">
    <citation type="journal article" date="2015" name="Genome Biol. Evol.">
        <title>Phylogenomic analyses indicate that early fungi evolved digesting cell walls of algal ancestors of land plants.</title>
        <authorList>
            <person name="Chang Y."/>
            <person name="Wang S."/>
            <person name="Sekimoto S."/>
            <person name="Aerts A.L."/>
            <person name="Choi C."/>
            <person name="Clum A."/>
            <person name="LaButti K.M."/>
            <person name="Lindquist E.A."/>
            <person name="Yee Ngan C."/>
            <person name="Ohm R.A."/>
            <person name="Salamov A.A."/>
            <person name="Grigoriev I.V."/>
            <person name="Spatafora J.W."/>
            <person name="Berbee M.L."/>
        </authorList>
    </citation>
    <scope>NUCLEOTIDE SEQUENCE [LARGE SCALE GENOMIC DNA]</scope>
    <source>
        <strain evidence="1 2">JEL478</strain>
    </source>
</reference>
<dbReference type="PANTHER" id="PTHR21780">
    <property type="entry name" value="TRANSMEMBRANE PROTEIN 209"/>
    <property type="match status" value="1"/>
</dbReference>
<dbReference type="Proteomes" id="UP000070544">
    <property type="component" value="Unassembled WGS sequence"/>
</dbReference>
<accession>A0A139AQZ1</accession>
<dbReference type="Pfam" id="PF09786">
    <property type="entry name" value="CytochromB561_N"/>
    <property type="match status" value="1"/>
</dbReference>
<dbReference type="AlphaFoldDB" id="A0A139AQZ1"/>
<dbReference type="EMBL" id="KQ965740">
    <property type="protein sequence ID" value="KXS18915.1"/>
    <property type="molecule type" value="Genomic_DNA"/>
</dbReference>
<sequence length="305" mass="33844">MGVDDVMVDSWVEEMRKWLHSKIFQPLTILLDNTDAYLRSQGLLHLTSSNAIWSDANPASLSALIREAQTPPQASLVGGPRPFAGAGSIFTPAPAPQMTMPQDLKGLSDVAKVMVGETKAIILTRLRLEAYLNVGKVGSPKNRAYVRERIFELSRNTYLSGYRWDSGGSFEGQEWDVKGEFPTDAKLVFHLFQTFMDQWSDVAQSGFPYFSTNHVIPSNAKLDPNSRSVYLREQNASPPHYQLLVQGCTWDMAQGSRNIFETISAFVCVIGRDAGWRVGDLDLKRKDLGIAKVVKGGLGAENAMW</sequence>
<keyword evidence="2" id="KW-1185">Reference proteome</keyword>
<gene>
    <name evidence="1" type="ORF">M427DRAFT_53396</name>
</gene>
<dbReference type="GO" id="GO:0016020">
    <property type="term" value="C:membrane"/>
    <property type="evidence" value="ECO:0007669"/>
    <property type="project" value="TreeGrafter"/>
</dbReference>
<dbReference type="InterPro" id="IPR019176">
    <property type="entry name" value="Cytochrome_B561-rel"/>
</dbReference>
<dbReference type="STRING" id="1344416.A0A139AQZ1"/>
<evidence type="ECO:0000313" key="2">
    <source>
        <dbReference type="Proteomes" id="UP000070544"/>
    </source>
</evidence>
<dbReference type="PANTHER" id="PTHR21780:SF0">
    <property type="entry name" value="TRANSMEMBRANE PROTEIN 209"/>
    <property type="match status" value="1"/>
</dbReference>